<proteinExistence type="predicted"/>
<keyword evidence="2" id="KW-1185">Reference proteome</keyword>
<organism evidence="1 2">
    <name type="scientific">Trifolium medium</name>
    <dbReference type="NCBI Taxonomy" id="97028"/>
    <lineage>
        <taxon>Eukaryota</taxon>
        <taxon>Viridiplantae</taxon>
        <taxon>Streptophyta</taxon>
        <taxon>Embryophyta</taxon>
        <taxon>Tracheophyta</taxon>
        <taxon>Spermatophyta</taxon>
        <taxon>Magnoliopsida</taxon>
        <taxon>eudicotyledons</taxon>
        <taxon>Gunneridae</taxon>
        <taxon>Pentapetalae</taxon>
        <taxon>rosids</taxon>
        <taxon>fabids</taxon>
        <taxon>Fabales</taxon>
        <taxon>Fabaceae</taxon>
        <taxon>Papilionoideae</taxon>
        <taxon>50 kb inversion clade</taxon>
        <taxon>NPAAA clade</taxon>
        <taxon>Hologalegina</taxon>
        <taxon>IRL clade</taxon>
        <taxon>Trifolieae</taxon>
        <taxon>Trifolium</taxon>
    </lineage>
</organism>
<dbReference type="Proteomes" id="UP000265520">
    <property type="component" value="Unassembled WGS sequence"/>
</dbReference>
<accession>A0A392R2U4</accession>
<evidence type="ECO:0000313" key="1">
    <source>
        <dbReference type="EMBL" id="MCI30908.1"/>
    </source>
</evidence>
<dbReference type="AlphaFoldDB" id="A0A392R2U4"/>
<comment type="caution">
    <text evidence="1">The sequence shown here is derived from an EMBL/GenBank/DDBJ whole genome shotgun (WGS) entry which is preliminary data.</text>
</comment>
<sequence>IYLFAFSFPLCVGIRTKWIVDCWCLVVAKPLPNAVVGGFRCHQSLILSIFAFGCSLQVSGTVTLMMEMNSVLENCVEDVFLVKNL</sequence>
<protein>
    <submittedName>
        <fullName evidence="1">Uncharacterized protein</fullName>
    </submittedName>
</protein>
<dbReference type="EMBL" id="LXQA010183070">
    <property type="protein sequence ID" value="MCI30908.1"/>
    <property type="molecule type" value="Genomic_DNA"/>
</dbReference>
<reference evidence="1 2" key="1">
    <citation type="journal article" date="2018" name="Front. Plant Sci.">
        <title>Red Clover (Trifolium pratense) and Zigzag Clover (T. medium) - A Picture of Genomic Similarities and Differences.</title>
        <authorList>
            <person name="Dluhosova J."/>
            <person name="Istvanek J."/>
            <person name="Nedelnik J."/>
            <person name="Repkova J."/>
        </authorList>
    </citation>
    <scope>NUCLEOTIDE SEQUENCE [LARGE SCALE GENOMIC DNA]</scope>
    <source>
        <strain evidence="2">cv. 10/8</strain>
        <tissue evidence="1">Leaf</tissue>
    </source>
</reference>
<name>A0A392R2U4_9FABA</name>
<feature type="non-terminal residue" evidence="1">
    <location>
        <position position="1"/>
    </location>
</feature>
<evidence type="ECO:0000313" key="2">
    <source>
        <dbReference type="Proteomes" id="UP000265520"/>
    </source>
</evidence>